<dbReference type="InterPro" id="IPR041796">
    <property type="entry name" value="Mre11_N"/>
</dbReference>
<evidence type="ECO:0000259" key="9">
    <source>
        <dbReference type="Pfam" id="PF12320"/>
    </source>
</evidence>
<keyword evidence="11" id="KW-1185">Reference proteome</keyword>
<keyword evidence="6 7" id="KW-0269">Exonuclease</keyword>
<evidence type="ECO:0000256" key="4">
    <source>
        <dbReference type="ARBA" id="ARBA00022722"/>
    </source>
</evidence>
<dbReference type="SUPFAM" id="SSF56300">
    <property type="entry name" value="Metallo-dependent phosphatases"/>
    <property type="match status" value="1"/>
</dbReference>
<dbReference type="InterPro" id="IPR050535">
    <property type="entry name" value="DNA_Repair-Maintenance_Comp"/>
</dbReference>
<evidence type="ECO:0000256" key="2">
    <source>
        <dbReference type="ARBA" id="ARBA00011322"/>
    </source>
</evidence>
<feature type="domain" description="Calcineurin-like phosphoesterase" evidence="8">
    <location>
        <begin position="1"/>
        <end position="219"/>
    </location>
</feature>
<proteinExistence type="inferred from homology"/>
<protein>
    <recommendedName>
        <fullName evidence="3 7">Nuclease SbcCD subunit D</fullName>
    </recommendedName>
</protein>
<evidence type="ECO:0000256" key="7">
    <source>
        <dbReference type="RuleBase" id="RU363069"/>
    </source>
</evidence>
<evidence type="ECO:0000259" key="8">
    <source>
        <dbReference type="Pfam" id="PF00149"/>
    </source>
</evidence>
<dbReference type="EMBL" id="AP028127">
    <property type="protein sequence ID" value="BEH91267.1"/>
    <property type="molecule type" value="Genomic_DNA"/>
</dbReference>
<dbReference type="PANTHER" id="PTHR30337:SF0">
    <property type="entry name" value="NUCLEASE SBCCD SUBUNIT D"/>
    <property type="match status" value="1"/>
</dbReference>
<dbReference type="Pfam" id="PF12320">
    <property type="entry name" value="SbcD_C"/>
    <property type="match status" value="1"/>
</dbReference>
<dbReference type="RefSeq" id="WP_161830896.1">
    <property type="nucleotide sequence ID" value="NZ_AP028127.1"/>
</dbReference>
<comment type="similarity">
    <text evidence="1 7">Belongs to the SbcD family.</text>
</comment>
<dbReference type="Pfam" id="PF00149">
    <property type="entry name" value="Metallophos"/>
    <property type="match status" value="1"/>
</dbReference>
<dbReference type="Proteomes" id="UP001432099">
    <property type="component" value="Chromosome"/>
</dbReference>
<dbReference type="Gene3D" id="3.60.21.10">
    <property type="match status" value="1"/>
</dbReference>
<accession>A0ABM8INB8</accession>
<dbReference type="InterPro" id="IPR029052">
    <property type="entry name" value="Metallo-depent_PP-like"/>
</dbReference>
<dbReference type="InterPro" id="IPR026843">
    <property type="entry name" value="SbcD_C"/>
</dbReference>
<dbReference type="InterPro" id="IPR004843">
    <property type="entry name" value="Calcineurin-like_PHP"/>
</dbReference>
<evidence type="ECO:0000256" key="3">
    <source>
        <dbReference type="ARBA" id="ARBA00013365"/>
    </source>
</evidence>
<sequence length="380" mass="43106">MRLLHLGDLHFGKVVNSFSMLEDQRYVLEQVKSYIKTYQPDALLLAGDIYDRSVPPARAVALYSEFLKEVLVELKTPVLAVAGNHDGADLINFGHELFEAAHYYVAGRYTKEIKKVVLRDEFGPVNFYLLPFADYAVVRELHEDETVKSLDDAMRVTLAANPIDATERNVLLTHAFVVGQSEEILISDSEKKLVVGGKESVSSAYFEAFDYVALGHLHRTQKVGSDKIRYSGSLLKYSFSEEQYHKSVTMIDLDEAGKLSCELLPLTPLRDMKTIKGTLEELLALPRCEDYLRIVLLDKGELIEPMAKLRKNFPYVMMLELEQNNQAFKGSQLTKQARQQKTAEQLFSDFYEHHKGEALSEAAKTSIQTIIKEVRKESCE</sequence>
<comment type="subunit">
    <text evidence="2 7">Heterodimer of SbcC and SbcD.</text>
</comment>
<evidence type="ECO:0000256" key="6">
    <source>
        <dbReference type="ARBA" id="ARBA00022839"/>
    </source>
</evidence>
<keyword evidence="4 7" id="KW-0540">Nuclease</keyword>
<evidence type="ECO:0000256" key="5">
    <source>
        <dbReference type="ARBA" id="ARBA00022801"/>
    </source>
</evidence>
<dbReference type="PANTHER" id="PTHR30337">
    <property type="entry name" value="COMPONENT OF ATP-DEPENDENT DSDNA EXONUCLEASE"/>
    <property type="match status" value="1"/>
</dbReference>
<dbReference type="CDD" id="cd00840">
    <property type="entry name" value="MPP_Mre11_N"/>
    <property type="match status" value="1"/>
</dbReference>
<keyword evidence="7" id="KW-0255">Endonuclease</keyword>
<evidence type="ECO:0000313" key="10">
    <source>
        <dbReference type="EMBL" id="BEH91267.1"/>
    </source>
</evidence>
<reference evidence="10" key="1">
    <citation type="journal article" date="2024" name="Int. J. Syst. Evol. Microbiol.">
        <title>Turicibacter faecis sp. nov., isolated from faeces of heart failure mouse model.</title>
        <authorList>
            <person name="Imamura Y."/>
            <person name="Motooka D."/>
            <person name="Nakajima Y."/>
            <person name="Ito S."/>
            <person name="Kitakaze M."/>
            <person name="Iida T."/>
            <person name="Nakamura S."/>
        </authorList>
    </citation>
    <scope>NUCLEOTIDE SEQUENCE</scope>
    <source>
        <strain evidence="10">TC023</strain>
    </source>
</reference>
<dbReference type="NCBIfam" id="TIGR00619">
    <property type="entry name" value="sbcd"/>
    <property type="match status" value="1"/>
</dbReference>
<feature type="domain" description="Nuclease SbcCD subunit D C-terminal" evidence="9">
    <location>
        <begin position="268"/>
        <end position="354"/>
    </location>
</feature>
<keyword evidence="7" id="KW-0233">DNA recombination</keyword>
<evidence type="ECO:0000256" key="1">
    <source>
        <dbReference type="ARBA" id="ARBA00010555"/>
    </source>
</evidence>
<gene>
    <name evidence="7 10" type="primary">sbcD</name>
    <name evidence="10" type="ORF">T23_13690</name>
</gene>
<dbReference type="InterPro" id="IPR004593">
    <property type="entry name" value="SbcD"/>
</dbReference>
<keyword evidence="7" id="KW-0235">DNA replication</keyword>
<comment type="function">
    <text evidence="7">SbcCD cleaves DNA hairpin structures. These structures can inhibit DNA replication and are intermediates in certain DNA recombination reactions. The complex acts as a 3'-&gt;5' double strand exonuclease that can open hairpins. It also has a 5' single-strand endonuclease activity.</text>
</comment>
<name>A0ABM8INB8_9FIRM</name>
<evidence type="ECO:0000313" key="11">
    <source>
        <dbReference type="Proteomes" id="UP001432099"/>
    </source>
</evidence>
<organism evidence="10 11">
    <name type="scientific">Turicibacter faecis</name>
    <dbReference type="NCBI Taxonomy" id="2963365"/>
    <lineage>
        <taxon>Bacteria</taxon>
        <taxon>Bacillati</taxon>
        <taxon>Bacillota</taxon>
        <taxon>Erysipelotrichia</taxon>
        <taxon>Erysipelotrichales</taxon>
        <taxon>Turicibacteraceae</taxon>
        <taxon>Turicibacter</taxon>
    </lineage>
</organism>
<keyword evidence="5 7" id="KW-0378">Hydrolase</keyword>